<sequence>MEHLEKIHLANSFHYFSI</sequence>
<accession>A0A0E9SRV5</accession>
<dbReference type="AlphaFoldDB" id="A0A0E9SRV5"/>
<evidence type="ECO:0000313" key="1">
    <source>
        <dbReference type="EMBL" id="JAH43228.1"/>
    </source>
</evidence>
<reference evidence="1" key="1">
    <citation type="submission" date="2014-11" db="EMBL/GenBank/DDBJ databases">
        <authorList>
            <person name="Amaro Gonzalez C."/>
        </authorList>
    </citation>
    <scope>NUCLEOTIDE SEQUENCE</scope>
</reference>
<dbReference type="EMBL" id="GBXM01065349">
    <property type="protein sequence ID" value="JAH43228.1"/>
    <property type="molecule type" value="Transcribed_RNA"/>
</dbReference>
<reference evidence="1" key="2">
    <citation type="journal article" date="2015" name="Fish Shellfish Immunol.">
        <title>Early steps in the European eel (Anguilla anguilla)-Vibrio vulnificus interaction in the gills: Role of the RtxA13 toxin.</title>
        <authorList>
            <person name="Callol A."/>
            <person name="Pajuelo D."/>
            <person name="Ebbesson L."/>
            <person name="Teles M."/>
            <person name="MacKenzie S."/>
            <person name="Amaro C."/>
        </authorList>
    </citation>
    <scope>NUCLEOTIDE SEQUENCE</scope>
</reference>
<protein>
    <submittedName>
        <fullName evidence="1">Uncharacterized protein</fullName>
    </submittedName>
</protein>
<organism evidence="1">
    <name type="scientific">Anguilla anguilla</name>
    <name type="common">European freshwater eel</name>
    <name type="synonym">Muraena anguilla</name>
    <dbReference type="NCBI Taxonomy" id="7936"/>
    <lineage>
        <taxon>Eukaryota</taxon>
        <taxon>Metazoa</taxon>
        <taxon>Chordata</taxon>
        <taxon>Craniata</taxon>
        <taxon>Vertebrata</taxon>
        <taxon>Euteleostomi</taxon>
        <taxon>Actinopterygii</taxon>
        <taxon>Neopterygii</taxon>
        <taxon>Teleostei</taxon>
        <taxon>Anguilliformes</taxon>
        <taxon>Anguillidae</taxon>
        <taxon>Anguilla</taxon>
    </lineage>
</organism>
<proteinExistence type="predicted"/>
<name>A0A0E9SRV5_ANGAN</name>